<dbReference type="PANTHER" id="PTHR43369:SF2">
    <property type="entry name" value="PHOSPHORIBOSYLGLYCINAMIDE FORMYLTRANSFERASE"/>
    <property type="match status" value="1"/>
</dbReference>
<evidence type="ECO:0000256" key="1">
    <source>
        <dbReference type="ARBA" id="ARBA00005054"/>
    </source>
</evidence>
<dbReference type="AlphaFoldDB" id="A0A1R4HCW0"/>
<evidence type="ECO:0000259" key="5">
    <source>
        <dbReference type="Pfam" id="PF00551"/>
    </source>
</evidence>
<keyword evidence="4" id="KW-0658">Purine biosynthesis</keyword>
<dbReference type="Gene3D" id="3.40.50.170">
    <property type="entry name" value="Formyl transferase, N-terminal domain"/>
    <property type="match status" value="1"/>
</dbReference>
<name>A0A1R4HCW0_9GAMM</name>
<dbReference type="PANTHER" id="PTHR43369">
    <property type="entry name" value="PHOSPHORIBOSYLGLYCINAMIDE FORMYLTRANSFERASE"/>
    <property type="match status" value="1"/>
</dbReference>
<evidence type="ECO:0000313" key="6">
    <source>
        <dbReference type="EMBL" id="SJM94063.1"/>
    </source>
</evidence>
<reference evidence="7" key="1">
    <citation type="submission" date="2017-02" db="EMBL/GenBank/DDBJ databases">
        <authorList>
            <person name="Daims H."/>
        </authorList>
    </citation>
    <scope>NUCLEOTIDE SEQUENCE [LARGE SCALE GENOMIC DNA]</scope>
</reference>
<dbReference type="CDD" id="cd08653">
    <property type="entry name" value="FMT_core_like_3"/>
    <property type="match status" value="1"/>
</dbReference>
<dbReference type="EMBL" id="FUKI01000126">
    <property type="protein sequence ID" value="SJM94063.1"/>
    <property type="molecule type" value="Genomic_DNA"/>
</dbReference>
<evidence type="ECO:0000256" key="3">
    <source>
        <dbReference type="ARBA" id="ARBA00022679"/>
    </source>
</evidence>
<dbReference type="Proteomes" id="UP000195667">
    <property type="component" value="Unassembled WGS sequence"/>
</dbReference>
<dbReference type="GO" id="GO:0006189">
    <property type="term" value="P:'de novo' IMP biosynthetic process"/>
    <property type="evidence" value="ECO:0007669"/>
    <property type="project" value="TreeGrafter"/>
</dbReference>
<dbReference type="GO" id="GO:0004644">
    <property type="term" value="F:phosphoribosylglycinamide formyltransferase activity"/>
    <property type="evidence" value="ECO:0007669"/>
    <property type="project" value="UniProtKB-EC"/>
</dbReference>
<dbReference type="Pfam" id="PF00551">
    <property type="entry name" value="Formyl_trans_N"/>
    <property type="match status" value="1"/>
</dbReference>
<dbReference type="GO" id="GO:0005829">
    <property type="term" value="C:cytosol"/>
    <property type="evidence" value="ECO:0007669"/>
    <property type="project" value="TreeGrafter"/>
</dbReference>
<dbReference type="RefSeq" id="WP_217884105.1">
    <property type="nucleotide sequence ID" value="NZ_FUKI01000126.1"/>
</dbReference>
<dbReference type="InterPro" id="IPR002376">
    <property type="entry name" value="Formyl_transf_N"/>
</dbReference>
<organism evidence="6 7">
    <name type="scientific">Crenothrix polyspora</name>
    <dbReference type="NCBI Taxonomy" id="360316"/>
    <lineage>
        <taxon>Bacteria</taxon>
        <taxon>Pseudomonadati</taxon>
        <taxon>Pseudomonadota</taxon>
        <taxon>Gammaproteobacteria</taxon>
        <taxon>Methylococcales</taxon>
        <taxon>Crenotrichaceae</taxon>
        <taxon>Crenothrix</taxon>
    </lineage>
</organism>
<evidence type="ECO:0000313" key="7">
    <source>
        <dbReference type="Proteomes" id="UP000195667"/>
    </source>
</evidence>
<accession>A0A1R4HCW0</accession>
<dbReference type="InterPro" id="IPR036477">
    <property type="entry name" value="Formyl_transf_N_sf"/>
</dbReference>
<keyword evidence="3 6" id="KW-0808">Transferase</keyword>
<gene>
    <name evidence="6" type="ORF">CRENPOLYSF1_50101</name>
</gene>
<keyword evidence="7" id="KW-1185">Reference proteome</keyword>
<dbReference type="EC" id="2.1.2.2" evidence="2"/>
<dbReference type="SUPFAM" id="SSF53328">
    <property type="entry name" value="Formyltransferase"/>
    <property type="match status" value="1"/>
</dbReference>
<feature type="domain" description="Formyl transferase N-terminal" evidence="5">
    <location>
        <begin position="102"/>
        <end position="203"/>
    </location>
</feature>
<protein>
    <recommendedName>
        <fullName evidence="2">phosphoribosylglycinamide formyltransferase 1</fullName>
        <ecNumber evidence="2">2.1.2.2</ecNumber>
    </recommendedName>
</protein>
<comment type="pathway">
    <text evidence="1">Purine metabolism; IMP biosynthesis via de novo pathway; N(2)-formyl-N(1)-(5-phospho-D-ribosyl)glycinamide from N(1)-(5-phospho-D-ribosyl)glycinamide (10-formyl THF route): step 1/1.</text>
</comment>
<proteinExistence type="predicted"/>
<evidence type="ECO:0000256" key="4">
    <source>
        <dbReference type="ARBA" id="ARBA00022755"/>
    </source>
</evidence>
<evidence type="ECO:0000256" key="2">
    <source>
        <dbReference type="ARBA" id="ARBA00012254"/>
    </source>
</evidence>
<sequence>MNTKKIRVVMLCGNRQSSRIMYNGLASHVDIVNIIVEDKPSAKIMIQRRMAKLGAAKTVGQLFFLVVNRLLEKLSTGRITQLISAYGLNEDNFPTATTIRVATVNSAEVIALLKEIQPDAVVVNGTRIIANNVLTCIAAPFINTHNGITPKYRGTHGGYWALANSDADNCGVTLHLVDPGIDTGGVLYQATIQVNKQDNLNTYPIHQIAKAIPLMIATLDDIKENRLTIKQGVFPSQLWHHPTLLEYIQNWRHKGVK</sequence>